<dbReference type="SUPFAM" id="SSF53697">
    <property type="entry name" value="SIS domain"/>
    <property type="match status" value="1"/>
</dbReference>
<name>A0AAE3TCE3_9RHOB</name>
<dbReference type="AlphaFoldDB" id="A0AAE3TCE3"/>
<dbReference type="CDD" id="cd05013">
    <property type="entry name" value="SIS_RpiR"/>
    <property type="match status" value="1"/>
</dbReference>
<dbReference type="SUPFAM" id="SSF46689">
    <property type="entry name" value="Homeodomain-like"/>
    <property type="match status" value="1"/>
</dbReference>
<keyword evidence="7" id="KW-1185">Reference proteome</keyword>
<feature type="domain" description="HTH rpiR-type" evidence="4">
    <location>
        <begin position="19"/>
        <end position="95"/>
    </location>
</feature>
<sequence length="308" mass="32248">MSVAPGIDEGPAPHAPARPDIIGEIKDRYSGLRPAEQAVADAVLADVREAVRASNGDIAARAGVSQPTVTRFCRSIGCEGVRDFKLQLAQSLAVGEAFLAQDETEVAPGELPPFWTSVLGEARAAIREVERQVSPDDVLDAARALAAAARIATFGVGGSSAALALEAQVRLFRYGLAVDVCSEPYVARMTAATLKPGDQMLVISATGRTPEVIEAVEIANRYGAGSIAITRPGSPLADVAQIALTAEIGEYPDALTPTASRFAFLAILDVVAAATGYRLGPTARESLRRIKFNMLDTRPADGLEPLGD</sequence>
<dbReference type="Proteomes" id="UP001220964">
    <property type="component" value="Unassembled WGS sequence"/>
</dbReference>
<dbReference type="GO" id="GO:1901135">
    <property type="term" value="P:carbohydrate derivative metabolic process"/>
    <property type="evidence" value="ECO:0007669"/>
    <property type="project" value="InterPro"/>
</dbReference>
<dbReference type="Pfam" id="PF01418">
    <property type="entry name" value="HTH_6"/>
    <property type="match status" value="1"/>
</dbReference>
<evidence type="ECO:0000313" key="7">
    <source>
        <dbReference type="Proteomes" id="UP001220964"/>
    </source>
</evidence>
<feature type="domain" description="SIS" evidence="5">
    <location>
        <begin position="141"/>
        <end position="281"/>
    </location>
</feature>
<dbReference type="EMBL" id="JARGYC010000103">
    <property type="protein sequence ID" value="MDF0603550.1"/>
    <property type="molecule type" value="Genomic_DNA"/>
</dbReference>
<dbReference type="PANTHER" id="PTHR30514:SF1">
    <property type="entry name" value="HTH-TYPE TRANSCRIPTIONAL REGULATOR HEXR-RELATED"/>
    <property type="match status" value="1"/>
</dbReference>
<dbReference type="InterPro" id="IPR001347">
    <property type="entry name" value="SIS_dom"/>
</dbReference>
<dbReference type="InterPro" id="IPR046348">
    <property type="entry name" value="SIS_dom_sf"/>
</dbReference>
<dbReference type="PROSITE" id="PS51071">
    <property type="entry name" value="HTH_RPIR"/>
    <property type="match status" value="1"/>
</dbReference>
<keyword evidence="2" id="KW-0238">DNA-binding</keyword>
<gene>
    <name evidence="6" type="ORF">P1J78_22730</name>
</gene>
<dbReference type="Gene3D" id="3.40.50.10490">
    <property type="entry name" value="Glucose-6-phosphate isomerase like protein, domain 1"/>
    <property type="match status" value="1"/>
</dbReference>
<dbReference type="RefSeq" id="WP_275569667.1">
    <property type="nucleotide sequence ID" value="NZ_JARGYC010000103.1"/>
</dbReference>
<reference evidence="6" key="1">
    <citation type="submission" date="2023-03" db="EMBL/GenBank/DDBJ databases">
        <title>Multiphase analysis and comparison of six strains from genera Psychromarinibacter, Lutimaribacter, and Maritimibacter, including a novel species: Psychromarinibacter sediminicola sp. nov.</title>
        <authorList>
            <person name="Wang Y.-H."/>
            <person name="Ye M.-Q."/>
            <person name="Du Z.-J."/>
        </authorList>
    </citation>
    <scope>NUCLEOTIDE SEQUENCE</scope>
    <source>
        <strain evidence="6">C21-152</strain>
    </source>
</reference>
<dbReference type="Gene3D" id="1.10.10.10">
    <property type="entry name" value="Winged helix-like DNA-binding domain superfamily/Winged helix DNA-binding domain"/>
    <property type="match status" value="1"/>
</dbReference>
<dbReference type="InterPro" id="IPR000281">
    <property type="entry name" value="HTH_RpiR"/>
</dbReference>
<evidence type="ECO:0000313" key="6">
    <source>
        <dbReference type="EMBL" id="MDF0603550.1"/>
    </source>
</evidence>
<dbReference type="Pfam" id="PF01380">
    <property type="entry name" value="SIS"/>
    <property type="match status" value="1"/>
</dbReference>
<evidence type="ECO:0000256" key="3">
    <source>
        <dbReference type="ARBA" id="ARBA00023163"/>
    </source>
</evidence>
<dbReference type="GO" id="GO:0097367">
    <property type="term" value="F:carbohydrate derivative binding"/>
    <property type="evidence" value="ECO:0007669"/>
    <property type="project" value="InterPro"/>
</dbReference>
<evidence type="ECO:0000259" key="5">
    <source>
        <dbReference type="PROSITE" id="PS51464"/>
    </source>
</evidence>
<organism evidence="6 7">
    <name type="scientific">Psychromarinibacter sediminicola</name>
    <dbReference type="NCBI Taxonomy" id="3033385"/>
    <lineage>
        <taxon>Bacteria</taxon>
        <taxon>Pseudomonadati</taxon>
        <taxon>Pseudomonadota</taxon>
        <taxon>Alphaproteobacteria</taxon>
        <taxon>Rhodobacterales</taxon>
        <taxon>Paracoccaceae</taxon>
        <taxon>Psychromarinibacter</taxon>
    </lineage>
</organism>
<evidence type="ECO:0000256" key="2">
    <source>
        <dbReference type="ARBA" id="ARBA00023125"/>
    </source>
</evidence>
<dbReference type="InterPro" id="IPR035472">
    <property type="entry name" value="RpiR-like_SIS"/>
</dbReference>
<evidence type="ECO:0000256" key="1">
    <source>
        <dbReference type="ARBA" id="ARBA00023015"/>
    </source>
</evidence>
<dbReference type="PANTHER" id="PTHR30514">
    <property type="entry name" value="GLUCOKINASE"/>
    <property type="match status" value="1"/>
</dbReference>
<dbReference type="InterPro" id="IPR047640">
    <property type="entry name" value="RpiR-like"/>
</dbReference>
<dbReference type="InterPro" id="IPR009057">
    <property type="entry name" value="Homeodomain-like_sf"/>
</dbReference>
<proteinExistence type="predicted"/>
<keyword evidence="3" id="KW-0804">Transcription</keyword>
<keyword evidence="1" id="KW-0805">Transcription regulation</keyword>
<accession>A0AAE3TCE3</accession>
<protein>
    <submittedName>
        <fullName evidence="6">MurR/RpiR family transcriptional regulator</fullName>
    </submittedName>
</protein>
<dbReference type="GO" id="GO:0003700">
    <property type="term" value="F:DNA-binding transcription factor activity"/>
    <property type="evidence" value="ECO:0007669"/>
    <property type="project" value="InterPro"/>
</dbReference>
<dbReference type="InterPro" id="IPR036388">
    <property type="entry name" value="WH-like_DNA-bd_sf"/>
</dbReference>
<dbReference type="GO" id="GO:0003677">
    <property type="term" value="F:DNA binding"/>
    <property type="evidence" value="ECO:0007669"/>
    <property type="project" value="UniProtKB-KW"/>
</dbReference>
<dbReference type="PROSITE" id="PS51464">
    <property type="entry name" value="SIS"/>
    <property type="match status" value="1"/>
</dbReference>
<evidence type="ECO:0000259" key="4">
    <source>
        <dbReference type="PROSITE" id="PS51071"/>
    </source>
</evidence>
<comment type="caution">
    <text evidence="6">The sequence shown here is derived from an EMBL/GenBank/DDBJ whole genome shotgun (WGS) entry which is preliminary data.</text>
</comment>